<dbReference type="Pfam" id="PF00650">
    <property type="entry name" value="CRAL_TRIO"/>
    <property type="match status" value="1"/>
</dbReference>
<dbReference type="PANTHER" id="PTHR10174:SF208">
    <property type="entry name" value="CRAL-TRIO DOMAIN-CONTAINING PROTEIN DDB_G0278031"/>
    <property type="match status" value="1"/>
</dbReference>
<dbReference type="Proteomes" id="UP001107558">
    <property type="component" value="Chromosome 3"/>
</dbReference>
<dbReference type="EMBL" id="JADBJN010000003">
    <property type="protein sequence ID" value="KAG5671111.1"/>
    <property type="molecule type" value="Genomic_DNA"/>
</dbReference>
<evidence type="ECO:0000259" key="1">
    <source>
        <dbReference type="Pfam" id="PF00650"/>
    </source>
</evidence>
<dbReference type="AlphaFoldDB" id="A0A9J6BN47"/>
<dbReference type="InterPro" id="IPR036273">
    <property type="entry name" value="CRAL/TRIO_N_dom_sf"/>
</dbReference>
<dbReference type="Gene3D" id="3.40.525.10">
    <property type="entry name" value="CRAL-TRIO lipid binding domain"/>
    <property type="match status" value="1"/>
</dbReference>
<dbReference type="CDD" id="cd00170">
    <property type="entry name" value="SEC14"/>
    <property type="match status" value="1"/>
</dbReference>
<name>A0A9J6BN47_POLVA</name>
<dbReference type="Gene3D" id="1.10.8.20">
    <property type="entry name" value="N-terminal domain of phosphatidylinositol transfer protein sec14p"/>
    <property type="match status" value="1"/>
</dbReference>
<dbReference type="PANTHER" id="PTHR10174">
    <property type="entry name" value="ALPHA-TOCOPHEROL TRANSFER PROTEIN-RELATED"/>
    <property type="match status" value="1"/>
</dbReference>
<gene>
    <name evidence="2" type="ORF">PVAND_001325</name>
</gene>
<evidence type="ECO:0000313" key="2">
    <source>
        <dbReference type="EMBL" id="KAG5671111.1"/>
    </source>
</evidence>
<protein>
    <recommendedName>
        <fullName evidence="1">CRAL-TRIO domain-containing protein</fullName>
    </recommendedName>
</protein>
<comment type="caution">
    <text evidence="2">The sequence shown here is derived from an EMBL/GenBank/DDBJ whole genome shotgun (WGS) entry which is preliminary data.</text>
</comment>
<dbReference type="SUPFAM" id="SSF52087">
    <property type="entry name" value="CRAL/TRIO domain"/>
    <property type="match status" value="1"/>
</dbReference>
<feature type="domain" description="CRAL-TRIO" evidence="1">
    <location>
        <begin position="122"/>
        <end position="269"/>
    </location>
</feature>
<accession>A0A9J6BN47</accession>
<dbReference type="SUPFAM" id="SSF46938">
    <property type="entry name" value="CRAL/TRIO N-terminal domain"/>
    <property type="match status" value="1"/>
</dbReference>
<dbReference type="GO" id="GO:0016020">
    <property type="term" value="C:membrane"/>
    <property type="evidence" value="ECO:0007669"/>
    <property type="project" value="TreeGrafter"/>
</dbReference>
<reference evidence="2" key="1">
    <citation type="submission" date="2021-03" db="EMBL/GenBank/DDBJ databases">
        <title>Chromosome level genome of the anhydrobiotic midge Polypedilum vanderplanki.</title>
        <authorList>
            <person name="Yoshida Y."/>
            <person name="Kikawada T."/>
            <person name="Gusev O."/>
        </authorList>
    </citation>
    <scope>NUCLEOTIDE SEQUENCE</scope>
    <source>
        <strain evidence="2">NIAS01</strain>
        <tissue evidence="2">Whole body or cell culture</tissue>
    </source>
</reference>
<dbReference type="InterPro" id="IPR036865">
    <property type="entry name" value="CRAL-TRIO_dom_sf"/>
</dbReference>
<dbReference type="OrthoDB" id="1434354at2759"/>
<dbReference type="GO" id="GO:1902936">
    <property type="term" value="F:phosphatidylinositol bisphosphate binding"/>
    <property type="evidence" value="ECO:0007669"/>
    <property type="project" value="TreeGrafter"/>
</dbReference>
<organism evidence="2 3">
    <name type="scientific">Polypedilum vanderplanki</name>
    <name type="common">Sleeping chironomid midge</name>
    <dbReference type="NCBI Taxonomy" id="319348"/>
    <lineage>
        <taxon>Eukaryota</taxon>
        <taxon>Metazoa</taxon>
        <taxon>Ecdysozoa</taxon>
        <taxon>Arthropoda</taxon>
        <taxon>Hexapoda</taxon>
        <taxon>Insecta</taxon>
        <taxon>Pterygota</taxon>
        <taxon>Neoptera</taxon>
        <taxon>Endopterygota</taxon>
        <taxon>Diptera</taxon>
        <taxon>Nematocera</taxon>
        <taxon>Chironomoidea</taxon>
        <taxon>Chironomidae</taxon>
        <taxon>Chironominae</taxon>
        <taxon>Polypedilum</taxon>
        <taxon>Polypedilum</taxon>
    </lineage>
</organism>
<dbReference type="InterPro" id="IPR001251">
    <property type="entry name" value="CRAL-TRIO_dom"/>
</dbReference>
<evidence type="ECO:0000313" key="3">
    <source>
        <dbReference type="Proteomes" id="UP001107558"/>
    </source>
</evidence>
<keyword evidence="3" id="KW-1185">Reference proteome</keyword>
<proteinExistence type="predicted"/>
<sequence>MSSDLKKYQTKSITPVDEYKCTLSKELQEKAEIEIGETPEVRDKGLREFREWIYKNPRIIKCRMDSLFLLRFLRCHKYIMHRVKEAFERYLIFREGLDGFDWFSNLDTEREHLQDLLNAGLYIVLPEKAKTGEKVIMMRMHCCEPDSDVVNACLTLTTLIMETLFDESEENQIRGFRYILDVSNIRMKHYFVWSIGTWIRIMKHIERTLVARHKGCHVINMNSALKFVAKIATHNMKDKLRGGLQFHSNAEELKDFIDLKSLPKEQYGGDYTIEEIVEPYRKALKVRRKLFLSYSQMKINQEYYVPSVLKCETKSLNYTLENKKGGLLTKYDDDSDSDNENC</sequence>